<dbReference type="Gene3D" id="3.40.50.720">
    <property type="entry name" value="NAD(P)-binding Rossmann-like Domain"/>
    <property type="match status" value="1"/>
</dbReference>
<protein>
    <submittedName>
        <fullName evidence="4">NAD(P)-dependent dehydrogenase (Short-subunit alcohol dehydrogenase family)</fullName>
    </submittedName>
</protein>
<dbReference type="SMART" id="SM00822">
    <property type="entry name" value="PKS_KR"/>
    <property type="match status" value="1"/>
</dbReference>
<name>A0A839RSZ3_9ACTN</name>
<evidence type="ECO:0000313" key="5">
    <source>
        <dbReference type="Proteomes" id="UP000567922"/>
    </source>
</evidence>
<keyword evidence="5" id="KW-1185">Reference proteome</keyword>
<dbReference type="PRINTS" id="PR00080">
    <property type="entry name" value="SDRFAMILY"/>
</dbReference>
<dbReference type="GO" id="GO:0016491">
    <property type="term" value="F:oxidoreductase activity"/>
    <property type="evidence" value="ECO:0007669"/>
    <property type="project" value="TreeGrafter"/>
</dbReference>
<organism evidence="4 5">
    <name type="scientific">Hoyosella altamirensis</name>
    <dbReference type="NCBI Taxonomy" id="616997"/>
    <lineage>
        <taxon>Bacteria</taxon>
        <taxon>Bacillati</taxon>
        <taxon>Actinomycetota</taxon>
        <taxon>Actinomycetes</taxon>
        <taxon>Mycobacteriales</taxon>
        <taxon>Hoyosellaceae</taxon>
        <taxon>Hoyosella</taxon>
    </lineage>
</organism>
<dbReference type="InterPro" id="IPR002347">
    <property type="entry name" value="SDR_fam"/>
</dbReference>
<comment type="similarity">
    <text evidence="1 2">Belongs to the short-chain dehydrogenases/reductases (SDR) family.</text>
</comment>
<dbReference type="SUPFAM" id="SSF51735">
    <property type="entry name" value="NAD(P)-binding Rossmann-fold domains"/>
    <property type="match status" value="1"/>
</dbReference>
<dbReference type="AlphaFoldDB" id="A0A839RSZ3"/>
<dbReference type="GO" id="GO:0008202">
    <property type="term" value="P:steroid metabolic process"/>
    <property type="evidence" value="ECO:0007669"/>
    <property type="project" value="TreeGrafter"/>
</dbReference>
<evidence type="ECO:0000313" key="4">
    <source>
        <dbReference type="EMBL" id="MBB3039479.1"/>
    </source>
</evidence>
<evidence type="ECO:0000256" key="1">
    <source>
        <dbReference type="ARBA" id="ARBA00006484"/>
    </source>
</evidence>
<evidence type="ECO:0000256" key="2">
    <source>
        <dbReference type="RuleBase" id="RU000363"/>
    </source>
</evidence>
<dbReference type="PANTHER" id="PTHR43313">
    <property type="entry name" value="SHORT-CHAIN DEHYDROGENASE/REDUCTASE FAMILY 9C"/>
    <property type="match status" value="1"/>
</dbReference>
<dbReference type="Pfam" id="PF00106">
    <property type="entry name" value="adh_short"/>
    <property type="match status" value="1"/>
</dbReference>
<proteinExistence type="inferred from homology"/>
<dbReference type="InterPro" id="IPR036291">
    <property type="entry name" value="NAD(P)-bd_dom_sf"/>
</dbReference>
<dbReference type="EMBL" id="JACHWS010000004">
    <property type="protein sequence ID" value="MBB3039479.1"/>
    <property type="molecule type" value="Genomic_DNA"/>
</dbReference>
<dbReference type="InterPro" id="IPR020904">
    <property type="entry name" value="Sc_DH/Rdtase_CS"/>
</dbReference>
<dbReference type="InterPro" id="IPR057326">
    <property type="entry name" value="KR_dom"/>
</dbReference>
<dbReference type="PROSITE" id="PS00061">
    <property type="entry name" value="ADH_SHORT"/>
    <property type="match status" value="1"/>
</dbReference>
<evidence type="ECO:0000259" key="3">
    <source>
        <dbReference type="SMART" id="SM00822"/>
    </source>
</evidence>
<dbReference type="CDD" id="cd05374">
    <property type="entry name" value="17beta-HSD-like_SDR_c"/>
    <property type="match status" value="1"/>
</dbReference>
<gene>
    <name evidence="4" type="ORF">FHU29_003967</name>
</gene>
<sequence length="300" mass="31500">MRKSAVGKSVVITGANGGIGLATAVELAGRGFDVIGTVRSEHGAETVADAAERAGVSVRTVLCDVTDEEQTQAAFEEIAATTDGGPWALVNNAGIAQAGAIEDVSEELARRQVDVNLLAPARLMRLALPAMRARGEGRIVNVSSMSGRVALPFLGWYAASKYGLEAISDAARREVAGFGVKVILIEPGSYGTGVWNTAFSALPEREKSAYQEAYAMVDQIEAGVADMPPPTPVAQTIRRALSSARPRSRYLVGTDAIGAVLLNSLAPTAVSDYAMRLGTGLTKAPKPFDKIVDRVVQQFV</sequence>
<comment type="caution">
    <text evidence="4">The sequence shown here is derived from an EMBL/GenBank/DDBJ whole genome shotgun (WGS) entry which is preliminary data.</text>
</comment>
<dbReference type="PRINTS" id="PR00081">
    <property type="entry name" value="GDHRDH"/>
</dbReference>
<dbReference type="OrthoDB" id="5242868at2"/>
<feature type="domain" description="Ketoreductase" evidence="3">
    <location>
        <begin position="8"/>
        <end position="188"/>
    </location>
</feature>
<accession>A0A839RSZ3</accession>
<reference evidence="4 5" key="1">
    <citation type="submission" date="2020-08" db="EMBL/GenBank/DDBJ databases">
        <title>Sequencing the genomes of 1000 actinobacteria strains.</title>
        <authorList>
            <person name="Klenk H.-P."/>
        </authorList>
    </citation>
    <scope>NUCLEOTIDE SEQUENCE [LARGE SCALE GENOMIC DNA]</scope>
    <source>
        <strain evidence="4 5">DSM 45258</strain>
    </source>
</reference>
<dbReference type="RefSeq" id="WP_083962076.1">
    <property type="nucleotide sequence ID" value="NZ_BDDI01000001.1"/>
</dbReference>
<dbReference type="PANTHER" id="PTHR43313:SF1">
    <property type="entry name" value="3BETA-HYDROXYSTEROID DEHYDROGENASE DHS-16"/>
    <property type="match status" value="1"/>
</dbReference>
<dbReference type="Proteomes" id="UP000567922">
    <property type="component" value="Unassembled WGS sequence"/>
</dbReference>